<feature type="region of interest" description="Disordered" evidence="2">
    <location>
        <begin position="101"/>
        <end position="173"/>
    </location>
</feature>
<feature type="compositionally biased region" description="Polar residues" evidence="2">
    <location>
        <begin position="107"/>
        <end position="119"/>
    </location>
</feature>
<proteinExistence type="predicted"/>
<comment type="caution">
    <text evidence="4">The sequence shown here is derived from an EMBL/GenBank/DDBJ whole genome shotgun (WGS) entry which is preliminary data.</text>
</comment>
<keyword evidence="3" id="KW-0472">Membrane</keyword>
<evidence type="ECO:0000313" key="4">
    <source>
        <dbReference type="EMBL" id="HJE39123.1"/>
    </source>
</evidence>
<keyword evidence="1" id="KW-0238">DNA-binding</keyword>
<evidence type="ECO:0008006" key="6">
    <source>
        <dbReference type="Google" id="ProtNLM"/>
    </source>
</evidence>
<dbReference type="AlphaFoldDB" id="A0A921E8P8"/>
<keyword evidence="3" id="KW-1133">Transmembrane helix</keyword>
<feature type="transmembrane region" description="Helical" evidence="3">
    <location>
        <begin position="198"/>
        <end position="220"/>
    </location>
</feature>
<reference evidence="4" key="1">
    <citation type="journal article" date="2021" name="PeerJ">
        <title>Extensive microbial diversity within the chicken gut microbiome revealed by metagenomics and culture.</title>
        <authorList>
            <person name="Gilroy R."/>
            <person name="Ravi A."/>
            <person name="Getino M."/>
            <person name="Pursley I."/>
            <person name="Horton D.L."/>
            <person name="Alikhan N.F."/>
            <person name="Baker D."/>
            <person name="Gharbi K."/>
            <person name="Hall N."/>
            <person name="Watson M."/>
            <person name="Adriaenssens E.M."/>
            <person name="Foster-Nyarko E."/>
            <person name="Jarju S."/>
            <person name="Secka A."/>
            <person name="Antonio M."/>
            <person name="Oren A."/>
            <person name="Chaudhuri R.R."/>
            <person name="La Ragione R."/>
            <person name="Hildebrand F."/>
            <person name="Pallen M.J."/>
        </authorList>
    </citation>
    <scope>NUCLEOTIDE SEQUENCE</scope>
    <source>
        <strain evidence="4">4100</strain>
    </source>
</reference>
<organism evidence="4 5">
    <name type="scientific">Candidatus Amulumruptor caecigallinarius</name>
    <dbReference type="NCBI Taxonomy" id="2109911"/>
    <lineage>
        <taxon>Bacteria</taxon>
        <taxon>Pseudomonadati</taxon>
        <taxon>Bacteroidota</taxon>
        <taxon>Bacteroidia</taxon>
        <taxon>Bacteroidales</taxon>
        <taxon>Muribaculaceae</taxon>
        <taxon>Candidatus Amulumruptor</taxon>
    </lineage>
</organism>
<evidence type="ECO:0000313" key="5">
    <source>
        <dbReference type="Proteomes" id="UP000711407"/>
    </source>
</evidence>
<dbReference type="InterPro" id="IPR010992">
    <property type="entry name" value="IHF-like_DNA-bd_dom_sf"/>
</dbReference>
<evidence type="ECO:0000256" key="3">
    <source>
        <dbReference type="SAM" id="Phobius"/>
    </source>
</evidence>
<gene>
    <name evidence="4" type="ORF">K8V47_05130</name>
</gene>
<protein>
    <recommendedName>
        <fullName evidence="6">LysM domain-containing protein</fullName>
    </recommendedName>
</protein>
<dbReference type="SUPFAM" id="SSF47729">
    <property type="entry name" value="IHF-like DNA-binding proteins"/>
    <property type="match status" value="1"/>
</dbReference>
<reference evidence="4" key="2">
    <citation type="submission" date="2021-09" db="EMBL/GenBank/DDBJ databases">
        <authorList>
            <person name="Gilroy R."/>
        </authorList>
    </citation>
    <scope>NUCLEOTIDE SEQUENCE</scope>
    <source>
        <strain evidence="4">4100</strain>
    </source>
</reference>
<feature type="compositionally biased region" description="Low complexity" evidence="2">
    <location>
        <begin position="139"/>
        <end position="166"/>
    </location>
</feature>
<dbReference type="Proteomes" id="UP000711407">
    <property type="component" value="Unassembled WGS sequence"/>
</dbReference>
<dbReference type="GO" id="GO:0003677">
    <property type="term" value="F:DNA binding"/>
    <property type="evidence" value="ECO:0007669"/>
    <property type="project" value="UniProtKB-KW"/>
</dbReference>
<name>A0A921E8P8_9BACT</name>
<evidence type="ECO:0000256" key="2">
    <source>
        <dbReference type="SAM" id="MobiDB-lite"/>
    </source>
</evidence>
<accession>A0A921E8P8</accession>
<keyword evidence="3" id="KW-0812">Transmembrane</keyword>
<sequence>MDKTLTLQQFAQMVATSADIPADEAMSFITSLTEHIKGMLCDGEKAYLPAIGTFAAIEDKDGNATVVFAPDESFSESVNEPFAMFEPVELSDNAALDIAASEVQPPLRSSTDGGTTTPLSDDRHDDSAETDISAIPSDAATPKEPQQTAAATATTERTPTDTPEITGAENTAPVSTAVPMPASLAPTAPAAPSRQYRLGWLCLGIAIGAIIGYLVAALVYTNREMADSEEYGDTYEETAEYTDSVISVTDDIAADSYHPAVSATADILCTDTVTVRRYITHMAKDYYGDRNFWVYIYEANKDVLGHPERTLPGTVVNIPTPSSIPANPSNPDDIKQARLLAAEIYARFQ</sequence>
<evidence type="ECO:0000256" key="1">
    <source>
        <dbReference type="ARBA" id="ARBA00023125"/>
    </source>
</evidence>
<dbReference type="EMBL" id="DYXT01000028">
    <property type="protein sequence ID" value="HJE39123.1"/>
    <property type="molecule type" value="Genomic_DNA"/>
</dbReference>